<dbReference type="SUPFAM" id="SSF143120">
    <property type="entry name" value="YefM-like"/>
    <property type="match status" value="1"/>
</dbReference>
<sequence length="87" mass="9817">MAILMAMSSYSVAEAKNNLPKLLDRMLAGEAVTITRRGVPVARLEPAQEVEPTSGPMDMDWLKRVRIKSEAEMDSVTLLRRMRNEEI</sequence>
<comment type="similarity">
    <text evidence="1 2">Belongs to the phD/YefM antitoxin family.</text>
</comment>
<comment type="caution">
    <text evidence="3">The sequence shown here is derived from an EMBL/GenBank/DDBJ whole genome shotgun (WGS) entry which is preliminary data.</text>
</comment>
<dbReference type="Gene3D" id="3.40.1620.10">
    <property type="entry name" value="YefM-like domain"/>
    <property type="match status" value="1"/>
</dbReference>
<comment type="function">
    <text evidence="2">Antitoxin component of a type II toxin-antitoxin (TA) system.</text>
</comment>
<reference evidence="3 4" key="1">
    <citation type="submission" date="2020-08" db="EMBL/GenBank/DDBJ databases">
        <title>Genomic Encyclopedia of Type Strains, Phase IV (KMG-IV): sequencing the most valuable type-strain genomes for metagenomic binning, comparative biology and taxonomic classification.</title>
        <authorList>
            <person name="Goeker M."/>
        </authorList>
    </citation>
    <scope>NUCLEOTIDE SEQUENCE [LARGE SCALE GENOMIC DNA]</scope>
    <source>
        <strain evidence="3 4">DSM 4731</strain>
    </source>
</reference>
<dbReference type="Proteomes" id="UP000527324">
    <property type="component" value="Unassembled WGS sequence"/>
</dbReference>
<evidence type="ECO:0000313" key="4">
    <source>
        <dbReference type="Proteomes" id="UP000527324"/>
    </source>
</evidence>
<dbReference type="InterPro" id="IPR036165">
    <property type="entry name" value="YefM-like_sf"/>
</dbReference>
<keyword evidence="4" id="KW-1185">Reference proteome</keyword>
<name>A0A7W9C979_9CAUL</name>
<gene>
    <name evidence="3" type="ORF">GGQ93_002879</name>
</gene>
<accession>A0A7W9C979</accession>
<dbReference type="AlphaFoldDB" id="A0A7W9C979"/>
<dbReference type="RefSeq" id="WP_182714770.1">
    <property type="nucleotide sequence ID" value="NZ_CAJFZS010000001.1"/>
</dbReference>
<evidence type="ECO:0000313" key="3">
    <source>
        <dbReference type="EMBL" id="MBB5741141.1"/>
    </source>
</evidence>
<dbReference type="GeneID" id="88840023"/>
<evidence type="ECO:0000256" key="2">
    <source>
        <dbReference type="RuleBase" id="RU362080"/>
    </source>
</evidence>
<proteinExistence type="inferred from homology"/>
<dbReference type="EMBL" id="JACHOQ010000010">
    <property type="protein sequence ID" value="MBB5741141.1"/>
    <property type="molecule type" value="Genomic_DNA"/>
</dbReference>
<evidence type="ECO:0000256" key="1">
    <source>
        <dbReference type="ARBA" id="ARBA00009981"/>
    </source>
</evidence>
<dbReference type="NCBIfam" id="TIGR01552">
    <property type="entry name" value="phd_fam"/>
    <property type="match status" value="1"/>
</dbReference>
<protein>
    <recommendedName>
        <fullName evidence="2">Antitoxin</fullName>
    </recommendedName>
</protein>
<organism evidence="3 4">
    <name type="scientific">Brevundimonas aurantiaca</name>
    <dbReference type="NCBI Taxonomy" id="74316"/>
    <lineage>
        <taxon>Bacteria</taxon>
        <taxon>Pseudomonadati</taxon>
        <taxon>Pseudomonadota</taxon>
        <taxon>Alphaproteobacteria</taxon>
        <taxon>Caulobacterales</taxon>
        <taxon>Caulobacteraceae</taxon>
        <taxon>Brevundimonas</taxon>
    </lineage>
</organism>
<dbReference type="InterPro" id="IPR006442">
    <property type="entry name" value="Antitoxin_Phd/YefM"/>
</dbReference>
<dbReference type="Pfam" id="PF02604">
    <property type="entry name" value="PhdYeFM_antitox"/>
    <property type="match status" value="1"/>
</dbReference>